<dbReference type="EMBL" id="CYZU01000006">
    <property type="protein sequence ID" value="CUN98006.1"/>
    <property type="molecule type" value="Genomic_DNA"/>
</dbReference>
<dbReference type="OrthoDB" id="569491at2"/>
<dbReference type="SUPFAM" id="SSF53822">
    <property type="entry name" value="Periplasmic binding protein-like I"/>
    <property type="match status" value="2"/>
</dbReference>
<dbReference type="Pfam" id="PF13407">
    <property type="entry name" value="Peripla_BP_4"/>
    <property type="match status" value="2"/>
</dbReference>
<dbReference type="STRING" id="39482.ERS852491_00976"/>
<comment type="subcellular location">
    <subcellularLocation>
        <location evidence="1">Cell envelope</location>
    </subcellularLocation>
</comment>
<feature type="region of interest" description="Disordered" evidence="4">
    <location>
        <begin position="253"/>
        <end position="296"/>
    </location>
</feature>
<dbReference type="GO" id="GO:0030246">
    <property type="term" value="F:carbohydrate binding"/>
    <property type="evidence" value="ECO:0007669"/>
    <property type="project" value="UniProtKB-ARBA"/>
</dbReference>
<evidence type="ECO:0000313" key="8">
    <source>
        <dbReference type="Proteomes" id="UP000095544"/>
    </source>
</evidence>
<evidence type="ECO:0000256" key="3">
    <source>
        <dbReference type="ARBA" id="ARBA00022729"/>
    </source>
</evidence>
<feature type="domain" description="Periplasmic binding protein" evidence="6">
    <location>
        <begin position="67"/>
        <end position="244"/>
    </location>
</feature>
<dbReference type="PANTHER" id="PTHR46847">
    <property type="entry name" value="D-ALLOSE-BINDING PERIPLASMIC PROTEIN-RELATED"/>
    <property type="match status" value="1"/>
</dbReference>
<dbReference type="PANTHER" id="PTHR46847:SF1">
    <property type="entry name" value="D-ALLOSE-BINDING PERIPLASMIC PROTEIN-RELATED"/>
    <property type="match status" value="1"/>
</dbReference>
<evidence type="ECO:0000256" key="2">
    <source>
        <dbReference type="ARBA" id="ARBA00007639"/>
    </source>
</evidence>
<dbReference type="InterPro" id="IPR028082">
    <property type="entry name" value="Peripla_BP_I"/>
</dbReference>
<dbReference type="Proteomes" id="UP000095544">
    <property type="component" value="Unassembled WGS sequence"/>
</dbReference>
<evidence type="ECO:0000256" key="5">
    <source>
        <dbReference type="SAM" id="SignalP"/>
    </source>
</evidence>
<feature type="chain" id="PRO_5008018366" evidence="5">
    <location>
        <begin position="22"/>
        <end position="417"/>
    </location>
</feature>
<sequence length="417" mass="45957">MKRKWTIITTAMLCIILTVCACSKKEDTPTFTGDTTEEPPYQGNLNAISPSAYDNAEGLKLEPGSYISIIGKDNSSAYWKEIKRGVEQAAEDLNKALGYSGDDKVKVTYNAPGGVEDIDEQVNILDEELARYPDALGIASIDAEACTVQFDLATENGIPIIALDSGNSYQGIQCTIKTDNEEAARTGAYKLCDEIEDKGSILLLVHDSKSATGRERESSFKNEIESGHPDVTIAETLYLDKMDDMKKAIAEEQNKANKEDKEDKDDKEQVKEDKEPVKDDKEEVKEEKEQAKEVTADSLTDEDVIQYYLEKHPEIKGCFGTNVTATQLAVSALSHAEKTEEIVLMGFDAGKEQLDALRDGEIKGLVVQNPFGIGYASVIAAARTVLEVGNEAEVNTGYIWVTQENMEEESIQNMLYE</sequence>
<protein>
    <submittedName>
        <fullName evidence="7">D-allose transporter subunit</fullName>
    </submittedName>
</protein>
<feature type="signal peptide" evidence="5">
    <location>
        <begin position="1"/>
        <end position="21"/>
    </location>
</feature>
<feature type="domain" description="Periplasmic binding protein" evidence="6">
    <location>
        <begin position="265"/>
        <end position="383"/>
    </location>
</feature>
<evidence type="ECO:0000256" key="1">
    <source>
        <dbReference type="ARBA" id="ARBA00004196"/>
    </source>
</evidence>
<dbReference type="GO" id="GO:0030313">
    <property type="term" value="C:cell envelope"/>
    <property type="evidence" value="ECO:0007669"/>
    <property type="project" value="UniProtKB-SubCell"/>
</dbReference>
<dbReference type="RefSeq" id="WP_055151475.1">
    <property type="nucleotide sequence ID" value="NZ_CYZU01000006.1"/>
</dbReference>
<evidence type="ECO:0000256" key="4">
    <source>
        <dbReference type="SAM" id="MobiDB-lite"/>
    </source>
</evidence>
<dbReference type="PROSITE" id="PS51257">
    <property type="entry name" value="PROKAR_LIPOPROTEIN"/>
    <property type="match status" value="1"/>
</dbReference>
<evidence type="ECO:0000259" key="6">
    <source>
        <dbReference type="Pfam" id="PF13407"/>
    </source>
</evidence>
<gene>
    <name evidence="7" type="ORF">ERS852491_00976</name>
</gene>
<comment type="similarity">
    <text evidence="2">Belongs to the bacterial solute-binding protein 2 family.</text>
</comment>
<organism evidence="7 8">
    <name type="scientific">Faecalicatena contorta</name>
    <dbReference type="NCBI Taxonomy" id="39482"/>
    <lineage>
        <taxon>Bacteria</taxon>
        <taxon>Bacillati</taxon>
        <taxon>Bacillota</taxon>
        <taxon>Clostridia</taxon>
        <taxon>Lachnospirales</taxon>
        <taxon>Lachnospiraceae</taxon>
        <taxon>Faecalicatena</taxon>
    </lineage>
</organism>
<feature type="compositionally biased region" description="Basic and acidic residues" evidence="4">
    <location>
        <begin position="253"/>
        <end position="295"/>
    </location>
</feature>
<name>A0A174BEC7_9FIRM</name>
<evidence type="ECO:0000313" key="7">
    <source>
        <dbReference type="EMBL" id="CUN98006.1"/>
    </source>
</evidence>
<dbReference type="Gene3D" id="3.40.50.2300">
    <property type="match status" value="2"/>
</dbReference>
<accession>A0A174BEC7</accession>
<keyword evidence="3 5" id="KW-0732">Signal</keyword>
<proteinExistence type="inferred from homology"/>
<reference evidence="7 8" key="1">
    <citation type="submission" date="2015-09" db="EMBL/GenBank/DDBJ databases">
        <authorList>
            <consortium name="Pathogen Informatics"/>
        </authorList>
    </citation>
    <scope>NUCLEOTIDE SEQUENCE [LARGE SCALE GENOMIC DNA]</scope>
    <source>
        <strain evidence="7 8">2789STDY5834876</strain>
    </source>
</reference>
<dbReference type="InterPro" id="IPR025997">
    <property type="entry name" value="SBP_2_dom"/>
</dbReference>
<dbReference type="AlphaFoldDB" id="A0A174BEC7"/>